<feature type="domain" description="Aminoglycoside phosphotransferase" evidence="1">
    <location>
        <begin position="42"/>
        <end position="241"/>
    </location>
</feature>
<dbReference type="Gene3D" id="3.90.1200.10">
    <property type="match status" value="1"/>
</dbReference>
<comment type="caution">
    <text evidence="2">The sequence shown here is derived from an EMBL/GenBank/DDBJ whole genome shotgun (WGS) entry which is preliminary data.</text>
</comment>
<dbReference type="GO" id="GO:0016740">
    <property type="term" value="F:transferase activity"/>
    <property type="evidence" value="ECO:0007669"/>
    <property type="project" value="UniProtKB-KW"/>
</dbReference>
<dbReference type="EMBL" id="SLXQ01000027">
    <property type="protein sequence ID" value="TCP41113.1"/>
    <property type="molecule type" value="Genomic_DNA"/>
</dbReference>
<evidence type="ECO:0000313" key="2">
    <source>
        <dbReference type="EMBL" id="TCP41113.1"/>
    </source>
</evidence>
<keyword evidence="3" id="KW-1185">Reference proteome</keyword>
<reference evidence="2 3" key="1">
    <citation type="submission" date="2019-03" db="EMBL/GenBank/DDBJ databases">
        <title>Genomic Encyclopedia of Type Strains, Phase IV (KMG-IV): sequencing the most valuable type-strain genomes for metagenomic binning, comparative biology and taxonomic classification.</title>
        <authorList>
            <person name="Goeker M."/>
        </authorList>
    </citation>
    <scope>NUCLEOTIDE SEQUENCE [LARGE SCALE GENOMIC DNA]</scope>
    <source>
        <strain evidence="2 3">DSM 45765</strain>
    </source>
</reference>
<sequence length="295" mass="32891">MAGAAAASDVLSVAGRLAHVDTTDAELIRDGANTLYRLPHGIVARIGRAGTAHIARRELRVARWLANVGVPAIQPVAIPAQPHLVRDRPVTWWELLPPHRVATPSELGAVLNALHRLAVPSELDLPFYDPFVGIDHAMLADAVGIEPADRDWLVRRFDDLRERYRQADYASSRCVLHGDAWQGNIAVTETGRVIVLDLERFAIGPPEWDLVQLAVDYTDFARLGTGDYQAFVSTYGGYDVTGAPRYRLLADIQEFRWVCFTLSKTATRPEAIQETRHRIHCLRGDVPRPWTWTAL</sequence>
<dbReference type="InterPro" id="IPR051678">
    <property type="entry name" value="AGP_Transferase"/>
</dbReference>
<dbReference type="OrthoDB" id="3723194at2"/>
<dbReference type="PANTHER" id="PTHR21310:SF40">
    <property type="entry name" value="AMINOGLYCOSIDE PHOSPHOTRANSFERASE DOMAIN-CONTAINING PROTEIN-RELATED"/>
    <property type="match status" value="1"/>
</dbReference>
<accession>A0A4R2PY06</accession>
<dbReference type="PANTHER" id="PTHR21310">
    <property type="entry name" value="AMINOGLYCOSIDE PHOSPHOTRANSFERASE-RELATED-RELATED"/>
    <property type="match status" value="1"/>
</dbReference>
<dbReference type="Proteomes" id="UP000294911">
    <property type="component" value="Unassembled WGS sequence"/>
</dbReference>
<keyword evidence="2" id="KW-0808">Transferase</keyword>
<protein>
    <submittedName>
        <fullName evidence="2">Phosphotransferase family enzyme</fullName>
    </submittedName>
</protein>
<dbReference type="SUPFAM" id="SSF56112">
    <property type="entry name" value="Protein kinase-like (PK-like)"/>
    <property type="match status" value="1"/>
</dbReference>
<gene>
    <name evidence="2" type="ORF">EV191_12711</name>
</gene>
<dbReference type="Pfam" id="PF01636">
    <property type="entry name" value="APH"/>
    <property type="match status" value="1"/>
</dbReference>
<dbReference type="InterPro" id="IPR011009">
    <property type="entry name" value="Kinase-like_dom_sf"/>
</dbReference>
<evidence type="ECO:0000313" key="3">
    <source>
        <dbReference type="Proteomes" id="UP000294911"/>
    </source>
</evidence>
<organism evidence="2 3">
    <name type="scientific">Tamaricihabitans halophyticus</name>
    <dbReference type="NCBI Taxonomy" id="1262583"/>
    <lineage>
        <taxon>Bacteria</taxon>
        <taxon>Bacillati</taxon>
        <taxon>Actinomycetota</taxon>
        <taxon>Actinomycetes</taxon>
        <taxon>Pseudonocardiales</taxon>
        <taxon>Pseudonocardiaceae</taxon>
        <taxon>Tamaricihabitans</taxon>
    </lineage>
</organism>
<name>A0A4R2PY06_9PSEU</name>
<dbReference type="AlphaFoldDB" id="A0A4R2PY06"/>
<evidence type="ECO:0000259" key="1">
    <source>
        <dbReference type="Pfam" id="PF01636"/>
    </source>
</evidence>
<dbReference type="InterPro" id="IPR002575">
    <property type="entry name" value="Aminoglycoside_PTrfase"/>
</dbReference>
<proteinExistence type="predicted"/>